<organism evidence="3">
    <name type="scientific">Emiliania huxleyi</name>
    <name type="common">Coccolithophore</name>
    <name type="synonym">Pontosphaera huxleyi</name>
    <dbReference type="NCBI Taxonomy" id="2903"/>
    <lineage>
        <taxon>Eukaryota</taxon>
        <taxon>Haptista</taxon>
        <taxon>Haptophyta</taxon>
        <taxon>Prymnesiophyceae</taxon>
        <taxon>Isochrysidales</taxon>
        <taxon>Noelaerhabdaceae</taxon>
        <taxon>Emiliania</taxon>
    </lineage>
</organism>
<feature type="coiled-coil region" evidence="1">
    <location>
        <begin position="414"/>
        <end position="441"/>
    </location>
</feature>
<accession>A0A7S3WH20</accession>
<dbReference type="Gene3D" id="3.30.40.10">
    <property type="entry name" value="Zinc/RING finger domain, C3HC4 (zinc finger)"/>
    <property type="match status" value="1"/>
</dbReference>
<feature type="compositionally biased region" description="Pro residues" evidence="2">
    <location>
        <begin position="163"/>
        <end position="178"/>
    </location>
</feature>
<feature type="compositionally biased region" description="Low complexity" evidence="2">
    <location>
        <begin position="179"/>
        <end position="191"/>
    </location>
</feature>
<evidence type="ECO:0000256" key="2">
    <source>
        <dbReference type="SAM" id="MobiDB-lite"/>
    </source>
</evidence>
<evidence type="ECO:0000256" key="1">
    <source>
        <dbReference type="SAM" id="Coils"/>
    </source>
</evidence>
<proteinExistence type="predicted"/>
<reference evidence="3" key="1">
    <citation type="submission" date="2021-01" db="EMBL/GenBank/DDBJ databases">
        <authorList>
            <person name="Corre E."/>
            <person name="Pelletier E."/>
            <person name="Niang G."/>
            <person name="Scheremetjew M."/>
            <person name="Finn R."/>
            <person name="Kale V."/>
            <person name="Holt S."/>
            <person name="Cochrane G."/>
            <person name="Meng A."/>
            <person name="Brown T."/>
            <person name="Cohen L."/>
        </authorList>
    </citation>
    <scope>NUCLEOTIDE SEQUENCE</scope>
    <source>
        <strain evidence="3">379</strain>
    </source>
</reference>
<feature type="compositionally biased region" description="Low complexity" evidence="2">
    <location>
        <begin position="298"/>
        <end position="307"/>
    </location>
</feature>
<dbReference type="EMBL" id="HBIR01027146">
    <property type="protein sequence ID" value="CAE0554967.1"/>
    <property type="molecule type" value="Transcribed_RNA"/>
</dbReference>
<feature type="compositionally biased region" description="Pro residues" evidence="2">
    <location>
        <begin position="192"/>
        <end position="207"/>
    </location>
</feature>
<name>A0A7S3WH20_EMIHU</name>
<feature type="region of interest" description="Disordered" evidence="2">
    <location>
        <begin position="158"/>
        <end position="321"/>
    </location>
</feature>
<feature type="compositionally biased region" description="Pro residues" evidence="2">
    <location>
        <begin position="274"/>
        <end position="297"/>
    </location>
</feature>
<evidence type="ECO:0000313" key="3">
    <source>
        <dbReference type="EMBL" id="CAE0554967.1"/>
    </source>
</evidence>
<gene>
    <name evidence="3" type="ORF">EHUX00137_LOCUS20949</name>
</gene>
<dbReference type="AlphaFoldDB" id="A0A7S3WH20"/>
<protein>
    <recommendedName>
        <fullName evidence="4">RING-type domain-containing protein</fullName>
    </recommendedName>
</protein>
<dbReference type="InterPro" id="IPR013083">
    <property type="entry name" value="Znf_RING/FYVE/PHD"/>
</dbReference>
<keyword evidence="1" id="KW-0175">Coiled coil</keyword>
<sequence length="505" mass="53181">MAPAGASAGALSGAPAIGEPVRLVLGMGLAEADYHASSQALALYGEDDALARPASLTRPTRLRGPSDDRRLLGPHEVWLLLLEAAALMRRRAGGAAPPAEATAEDARKLTRLAAALAASVGWFVQGNSGVRWVAAARLFRAELGFSDIRPTAAAGSLRWLESPPRPHPPSHPSQPPHSLPGLSPPQVHLAPPHTPPPRLPPPPPPPAAAAATEVDSEMEPVGREDWPIADAAAAAEPEAAEVEAAEEPASRGPLSNGGALVALEEARAAGRPQPHQPPPPRLAMMPPPQQPPPPPPDVSAAAAPAAPAKEEEDEEENGEVVVAAAVVEEEAAAADGAERSREVEELRTELAAAYQELGQWRLGKLKFVPDMIDVDGDSVMTAVVADRKPQAAGRKRPLEPSPAALTGLSQQQLLVRVKQEMAEVEKEKGEISRERNALDDQLTCVVCYTERREVLFNCSHLVCCAGCARKEVHCPSTGCNTLILWRHPVDLAEHAQDFGMAVGAA</sequence>
<evidence type="ECO:0008006" key="4">
    <source>
        <dbReference type="Google" id="ProtNLM"/>
    </source>
</evidence>